<keyword evidence="3" id="KW-1185">Reference proteome</keyword>
<feature type="domain" description="Type ISP restriction-modification enzyme LLaBIII C-terminal specificity" evidence="1">
    <location>
        <begin position="32"/>
        <end position="107"/>
    </location>
</feature>
<dbReference type="InterPro" id="IPR041635">
    <property type="entry name" value="Type_ISP_LLaBIII_C"/>
</dbReference>
<dbReference type="RefSeq" id="WP_251958622.1">
    <property type="nucleotide sequence ID" value="NZ_AP025732.1"/>
</dbReference>
<reference evidence="2" key="1">
    <citation type="submission" date="2022-04" db="EMBL/GenBank/DDBJ databases">
        <title>Complete genome sequence of a cyanobacterium, Nostoc sp. SO-36, isolated in Antarctica.</title>
        <authorList>
            <person name="Kanesaki Y."/>
            <person name="Effendi D."/>
            <person name="Sakamoto T."/>
            <person name="Ohtani S."/>
            <person name="Awai K."/>
        </authorList>
    </citation>
    <scope>NUCLEOTIDE SEQUENCE</scope>
    <source>
        <strain evidence="2">SO-36</strain>
    </source>
</reference>
<organism evidence="2 3">
    <name type="scientific">Nostoc cf. commune SO-36</name>
    <dbReference type="NCBI Taxonomy" id="449208"/>
    <lineage>
        <taxon>Bacteria</taxon>
        <taxon>Bacillati</taxon>
        <taxon>Cyanobacteriota</taxon>
        <taxon>Cyanophyceae</taxon>
        <taxon>Nostocales</taxon>
        <taxon>Nostocaceae</taxon>
        <taxon>Nostoc</taxon>
    </lineage>
</organism>
<proteinExistence type="predicted"/>
<evidence type="ECO:0000313" key="3">
    <source>
        <dbReference type="Proteomes" id="UP001055453"/>
    </source>
</evidence>
<dbReference type="Proteomes" id="UP001055453">
    <property type="component" value="Chromosome"/>
</dbReference>
<sequence length="127" mass="14696">MSKLLVSQYHTEVERIIQFGGSRKETSIRVAPKAKLKADAANGTIILDDFTTLEGVPKIAWEYRLGNRCALEWILDQYKEKKPKDPTIAEKFNMYRFADYKEQVIDLLQRVCTVSVETMQIIQQIEV</sequence>
<accession>A0ABN6Q044</accession>
<evidence type="ECO:0000313" key="2">
    <source>
        <dbReference type="EMBL" id="BDI15169.1"/>
    </source>
</evidence>
<dbReference type="EMBL" id="AP025732">
    <property type="protein sequence ID" value="BDI15169.1"/>
    <property type="molecule type" value="Genomic_DNA"/>
</dbReference>
<gene>
    <name evidence="2" type="ORF">ANSO36C_09710</name>
</gene>
<name>A0ABN6Q044_NOSCO</name>
<evidence type="ECO:0000259" key="1">
    <source>
        <dbReference type="Pfam" id="PF18135"/>
    </source>
</evidence>
<protein>
    <recommendedName>
        <fullName evidence="1">Type ISP restriction-modification enzyme LLaBIII C-terminal specificity domain-containing protein</fullName>
    </recommendedName>
</protein>
<dbReference type="Pfam" id="PF18135">
    <property type="entry name" value="Type_ISP_C"/>
    <property type="match status" value="1"/>
</dbReference>